<proteinExistence type="predicted"/>
<dbReference type="PANTHER" id="PTHR33840">
    <property type="match status" value="1"/>
</dbReference>
<sequence length="282" mass="32511">MTVEQVWKRFTNNHLPLGHPKRTVSLVEVQDLVAKGIGLDLEDWWLNQFSRPITVQFVGLFDVVGTRGLPFGSLEGYSQSTLRYSERQNWAHIECLRHALALDERRLFFRPELFLSPDEDTDYMGENKKVVDAKLQDIGVIEQRWFIGVHSSIGGGLLNDELSQIPLKWMMKEAKNRGGLKFRGSDTTIPEDSRADFKVKLYGGEYRDSVIDDSWPLFRHLRPLGTERSLNETVDATVVRRWQHMPEYRPKNLEDWARRMGLDLDSLEPVTLVVATGQSLNE</sequence>
<dbReference type="PANTHER" id="PTHR33840:SF1">
    <property type="entry name" value="TLE1 PHOSPHOLIPASE DOMAIN-CONTAINING PROTEIN"/>
    <property type="match status" value="1"/>
</dbReference>
<dbReference type="Proteomes" id="UP001212841">
    <property type="component" value="Unassembled WGS sequence"/>
</dbReference>
<organism evidence="2 3">
    <name type="scientific">Rhizophlyctis rosea</name>
    <dbReference type="NCBI Taxonomy" id="64517"/>
    <lineage>
        <taxon>Eukaryota</taxon>
        <taxon>Fungi</taxon>
        <taxon>Fungi incertae sedis</taxon>
        <taxon>Chytridiomycota</taxon>
        <taxon>Chytridiomycota incertae sedis</taxon>
        <taxon>Chytridiomycetes</taxon>
        <taxon>Rhizophlyctidales</taxon>
        <taxon>Rhizophlyctidaceae</taxon>
        <taxon>Rhizophlyctis</taxon>
    </lineage>
</organism>
<protein>
    <recommendedName>
        <fullName evidence="1">T6SS Phospholipase effector Tle1-like catalytic domain-containing protein</fullName>
    </recommendedName>
</protein>
<comment type="caution">
    <text evidence="2">The sequence shown here is derived from an EMBL/GenBank/DDBJ whole genome shotgun (WGS) entry which is preliminary data.</text>
</comment>
<feature type="domain" description="T6SS Phospholipase effector Tle1-like catalytic" evidence="1">
    <location>
        <begin position="48"/>
        <end position="173"/>
    </location>
</feature>
<dbReference type="InterPro" id="IPR018712">
    <property type="entry name" value="Tle1-like_cat"/>
</dbReference>
<evidence type="ECO:0000313" key="3">
    <source>
        <dbReference type="Proteomes" id="UP001212841"/>
    </source>
</evidence>
<reference evidence="2" key="1">
    <citation type="submission" date="2020-05" db="EMBL/GenBank/DDBJ databases">
        <title>Phylogenomic resolution of chytrid fungi.</title>
        <authorList>
            <person name="Stajich J.E."/>
            <person name="Amses K."/>
            <person name="Simmons R."/>
            <person name="Seto K."/>
            <person name="Myers J."/>
            <person name="Bonds A."/>
            <person name="Quandt C.A."/>
            <person name="Barry K."/>
            <person name="Liu P."/>
            <person name="Grigoriev I."/>
            <person name="Longcore J.E."/>
            <person name="James T.Y."/>
        </authorList>
    </citation>
    <scope>NUCLEOTIDE SEQUENCE</scope>
    <source>
        <strain evidence="2">JEL0318</strain>
    </source>
</reference>
<evidence type="ECO:0000259" key="1">
    <source>
        <dbReference type="Pfam" id="PF09994"/>
    </source>
</evidence>
<keyword evidence="3" id="KW-1185">Reference proteome</keyword>
<accession>A0AAD5SGW8</accession>
<dbReference type="AlphaFoldDB" id="A0AAD5SGW8"/>
<dbReference type="Pfam" id="PF09994">
    <property type="entry name" value="T6SS_Tle1-like_cat"/>
    <property type="match status" value="1"/>
</dbReference>
<dbReference type="EMBL" id="JADGJD010000129">
    <property type="protein sequence ID" value="KAJ3054568.1"/>
    <property type="molecule type" value="Genomic_DNA"/>
</dbReference>
<gene>
    <name evidence="2" type="ORF">HK097_001452</name>
</gene>
<name>A0AAD5SGW8_9FUNG</name>
<evidence type="ECO:0000313" key="2">
    <source>
        <dbReference type="EMBL" id="KAJ3054568.1"/>
    </source>
</evidence>